<proteinExistence type="inferred from homology"/>
<dbReference type="EMBL" id="AUZY01009862">
    <property type="protein sequence ID" value="EQD40644.1"/>
    <property type="molecule type" value="Genomic_DNA"/>
</dbReference>
<comment type="similarity">
    <text evidence="2">Belongs to the phosphohexose mutase family.</text>
</comment>
<evidence type="ECO:0000256" key="3">
    <source>
        <dbReference type="ARBA" id="ARBA00022553"/>
    </source>
</evidence>
<reference evidence="7" key="2">
    <citation type="journal article" date="2014" name="ISME J.">
        <title>Microbial stratification in low pH oxic and suboxic macroscopic growths along an acid mine drainage.</title>
        <authorList>
            <person name="Mendez-Garcia C."/>
            <person name="Mesa V."/>
            <person name="Sprenger R.R."/>
            <person name="Richter M."/>
            <person name="Diez M.S."/>
            <person name="Solano J."/>
            <person name="Bargiela R."/>
            <person name="Golyshina O.V."/>
            <person name="Manteca A."/>
            <person name="Ramos J.L."/>
            <person name="Gallego J.R."/>
            <person name="Llorente I."/>
            <person name="Martins Dos Santos V.A."/>
            <person name="Jensen O.N."/>
            <person name="Pelaez A.I."/>
            <person name="Sanchez J."/>
            <person name="Ferrer M."/>
        </authorList>
    </citation>
    <scope>NUCLEOTIDE SEQUENCE</scope>
</reference>
<dbReference type="InterPro" id="IPR016055">
    <property type="entry name" value="A-D-PHexomutase_a/b/a-I/II/III"/>
</dbReference>
<comment type="caution">
    <text evidence="7">The sequence shown here is derived from an EMBL/GenBank/DDBJ whole genome shotgun (WGS) entry which is preliminary data.</text>
</comment>
<protein>
    <submittedName>
        <fullName evidence="7">Phospho-sugar mutase</fullName>
    </submittedName>
</protein>
<keyword evidence="3" id="KW-0597">Phosphoprotein</keyword>
<evidence type="ECO:0000256" key="1">
    <source>
        <dbReference type="ARBA" id="ARBA00001946"/>
    </source>
</evidence>
<feature type="compositionally biased region" description="Basic residues" evidence="4">
    <location>
        <begin position="283"/>
        <end position="295"/>
    </location>
</feature>
<dbReference type="GO" id="GO:0004615">
    <property type="term" value="F:phosphomannomutase activity"/>
    <property type="evidence" value="ECO:0007669"/>
    <property type="project" value="TreeGrafter"/>
</dbReference>
<gene>
    <name evidence="7" type="ORF">B1B_14842</name>
</gene>
<dbReference type="SUPFAM" id="SSF53738">
    <property type="entry name" value="Phosphoglucomutase, first 3 domains"/>
    <property type="match status" value="2"/>
</dbReference>
<dbReference type="InterPro" id="IPR005844">
    <property type="entry name" value="A-D-PHexomutase_a/b/a-I"/>
</dbReference>
<dbReference type="InterPro" id="IPR005841">
    <property type="entry name" value="Alpha-D-phosphohexomutase_SF"/>
</dbReference>
<evidence type="ECO:0000259" key="5">
    <source>
        <dbReference type="Pfam" id="PF02878"/>
    </source>
</evidence>
<sequence>MQSIQNGKPRTRLFGTDGIRGVVGDLYTPAFVVDIASAYGTCLGPPGTVLIGQDFRTTSWGISHLLAGTLQMLGFDAVEMGPMPTPCFQYNVRCFEAKGGLMVTASHNPPEYNGIKFTGPRGLEILPEMEARIATAYADRAFNRANWKTTGTIRSESSGIDRYLASIHAHTDSALIRRAHPTVVLDPGNGTSAVTSPRLLREMGCRLLTLNDTPDGWFPGRLSEPSEANLTQLAEAVPKMGGGPGHRPRRGRRPGCIRGRARPLHHGGCLAGPIREVRAPPPPRRHRRHEQHHVVRGAGRGDAGGGQARRHPVRIPARRPRDGTVRGDVRG</sequence>
<evidence type="ECO:0000256" key="4">
    <source>
        <dbReference type="SAM" id="MobiDB-lite"/>
    </source>
</evidence>
<dbReference type="InterPro" id="IPR050060">
    <property type="entry name" value="Phosphoglucosamine_mutase"/>
</dbReference>
<dbReference type="PANTHER" id="PTHR42946">
    <property type="entry name" value="PHOSPHOHEXOSE MUTASE"/>
    <property type="match status" value="1"/>
</dbReference>
<comment type="cofactor">
    <cofactor evidence="1">
        <name>Mg(2+)</name>
        <dbReference type="ChEBI" id="CHEBI:18420"/>
    </cofactor>
</comment>
<dbReference type="PRINTS" id="PR00509">
    <property type="entry name" value="PGMPMM"/>
</dbReference>
<dbReference type="PANTHER" id="PTHR42946:SF1">
    <property type="entry name" value="PHOSPHOGLUCOMUTASE (ALPHA-D-GLUCOSE-1,6-BISPHOSPHATE-DEPENDENT)"/>
    <property type="match status" value="1"/>
</dbReference>
<organism evidence="7">
    <name type="scientific">mine drainage metagenome</name>
    <dbReference type="NCBI Taxonomy" id="410659"/>
    <lineage>
        <taxon>unclassified sequences</taxon>
        <taxon>metagenomes</taxon>
        <taxon>ecological metagenomes</taxon>
    </lineage>
</organism>
<feature type="region of interest" description="Disordered" evidence="4">
    <location>
        <begin position="237"/>
        <end position="331"/>
    </location>
</feature>
<evidence type="ECO:0000259" key="6">
    <source>
        <dbReference type="Pfam" id="PF02879"/>
    </source>
</evidence>
<dbReference type="InterPro" id="IPR016066">
    <property type="entry name" value="A-D-PHexomutase_CS"/>
</dbReference>
<dbReference type="InterPro" id="IPR005845">
    <property type="entry name" value="A-D-PHexomutase_a/b/a-II"/>
</dbReference>
<dbReference type="Gene3D" id="3.40.120.10">
    <property type="entry name" value="Alpha-D-Glucose-1,6-Bisphosphate, subunit A, domain 3"/>
    <property type="match status" value="2"/>
</dbReference>
<evidence type="ECO:0000256" key="2">
    <source>
        <dbReference type="ARBA" id="ARBA00010231"/>
    </source>
</evidence>
<name>T1AI34_9ZZZZ</name>
<feature type="compositionally biased region" description="Basic residues" evidence="4">
    <location>
        <begin position="246"/>
        <end position="265"/>
    </location>
</feature>
<dbReference type="Pfam" id="PF02879">
    <property type="entry name" value="PGM_PMM_II"/>
    <property type="match status" value="1"/>
</dbReference>
<dbReference type="AlphaFoldDB" id="T1AI34"/>
<feature type="compositionally biased region" description="Gly residues" evidence="4">
    <location>
        <begin position="298"/>
        <end position="307"/>
    </location>
</feature>
<feature type="compositionally biased region" description="Basic and acidic residues" evidence="4">
    <location>
        <begin position="319"/>
        <end position="331"/>
    </location>
</feature>
<dbReference type="PROSITE" id="PS00710">
    <property type="entry name" value="PGM_PMM"/>
    <property type="match status" value="1"/>
</dbReference>
<feature type="domain" description="Alpha-D-phosphohexomutase alpha/beta/alpha" evidence="5">
    <location>
        <begin position="12"/>
        <end position="142"/>
    </location>
</feature>
<feature type="domain" description="Alpha-D-phosphohexomutase alpha/beta/alpha" evidence="6">
    <location>
        <begin position="162"/>
        <end position="239"/>
    </location>
</feature>
<accession>T1AI34</accession>
<evidence type="ECO:0000313" key="7">
    <source>
        <dbReference type="EMBL" id="EQD40644.1"/>
    </source>
</evidence>
<dbReference type="Pfam" id="PF02878">
    <property type="entry name" value="PGM_PMM_I"/>
    <property type="match status" value="1"/>
</dbReference>
<dbReference type="GO" id="GO:0005975">
    <property type="term" value="P:carbohydrate metabolic process"/>
    <property type="evidence" value="ECO:0007669"/>
    <property type="project" value="InterPro"/>
</dbReference>
<feature type="compositionally biased region" description="Basic residues" evidence="4">
    <location>
        <begin position="308"/>
        <end position="318"/>
    </location>
</feature>
<reference evidence="7" key="1">
    <citation type="submission" date="2013-08" db="EMBL/GenBank/DDBJ databases">
        <authorList>
            <person name="Mendez C."/>
            <person name="Richter M."/>
            <person name="Ferrer M."/>
            <person name="Sanchez J."/>
        </authorList>
    </citation>
    <scope>NUCLEOTIDE SEQUENCE</scope>
</reference>
<dbReference type="GO" id="GO:0000287">
    <property type="term" value="F:magnesium ion binding"/>
    <property type="evidence" value="ECO:0007669"/>
    <property type="project" value="InterPro"/>
</dbReference>